<reference evidence="4 5" key="1">
    <citation type="submission" date="2018-08" db="EMBL/GenBank/DDBJ databases">
        <title>Lysinibacillus sp. YLB-03 draft genome sequence.</title>
        <authorList>
            <person name="Yu L."/>
        </authorList>
    </citation>
    <scope>NUCLEOTIDE SEQUENCE [LARGE SCALE GENOMIC DNA]</scope>
    <source>
        <strain evidence="4 5">YLB-03</strain>
    </source>
</reference>
<dbReference type="EMBL" id="QWEI01000006">
    <property type="protein sequence ID" value="RHW35830.1"/>
    <property type="molecule type" value="Genomic_DNA"/>
</dbReference>
<dbReference type="PANTHER" id="PTHR33495">
    <property type="entry name" value="ANTI-SIGMA FACTOR ANTAGONIST TM_1081-RELATED-RELATED"/>
    <property type="match status" value="1"/>
</dbReference>
<dbReference type="InterPro" id="IPR002645">
    <property type="entry name" value="STAS_dom"/>
</dbReference>
<name>A0A396S5P7_9BACL</name>
<dbReference type="SUPFAM" id="SSF52091">
    <property type="entry name" value="SpoIIaa-like"/>
    <property type="match status" value="1"/>
</dbReference>
<dbReference type="Pfam" id="PF01740">
    <property type="entry name" value="STAS"/>
    <property type="match status" value="1"/>
</dbReference>
<keyword evidence="5" id="KW-1185">Reference proteome</keyword>
<dbReference type="PROSITE" id="PS50801">
    <property type="entry name" value="STAS"/>
    <property type="match status" value="1"/>
</dbReference>
<evidence type="ECO:0000259" key="3">
    <source>
        <dbReference type="PROSITE" id="PS50801"/>
    </source>
</evidence>
<evidence type="ECO:0000256" key="1">
    <source>
        <dbReference type="ARBA" id="ARBA00009013"/>
    </source>
</evidence>
<dbReference type="CDD" id="cd07043">
    <property type="entry name" value="STAS_anti-anti-sigma_factors"/>
    <property type="match status" value="1"/>
</dbReference>
<organism evidence="4 5">
    <name type="scientific">Ureibacillus yapensis</name>
    <dbReference type="NCBI Taxonomy" id="2304605"/>
    <lineage>
        <taxon>Bacteria</taxon>
        <taxon>Bacillati</taxon>
        <taxon>Bacillota</taxon>
        <taxon>Bacilli</taxon>
        <taxon>Bacillales</taxon>
        <taxon>Caryophanaceae</taxon>
        <taxon>Ureibacillus</taxon>
    </lineage>
</organism>
<feature type="domain" description="STAS" evidence="3">
    <location>
        <begin position="3"/>
        <end position="110"/>
    </location>
</feature>
<evidence type="ECO:0000313" key="4">
    <source>
        <dbReference type="EMBL" id="RHW35830.1"/>
    </source>
</evidence>
<gene>
    <name evidence="4" type="ORF">D1B33_12055</name>
</gene>
<dbReference type="InterPro" id="IPR036513">
    <property type="entry name" value="STAS_dom_sf"/>
</dbReference>
<dbReference type="Gene3D" id="3.30.750.24">
    <property type="entry name" value="STAS domain"/>
    <property type="match status" value="1"/>
</dbReference>
<dbReference type="PANTHER" id="PTHR33495:SF2">
    <property type="entry name" value="ANTI-SIGMA FACTOR ANTAGONIST TM_1081-RELATED"/>
    <property type="match status" value="1"/>
</dbReference>
<dbReference type="InterPro" id="IPR003658">
    <property type="entry name" value="Anti-sigma_ant"/>
</dbReference>
<dbReference type="NCBIfam" id="TIGR00377">
    <property type="entry name" value="ant_ant_sig"/>
    <property type="match status" value="1"/>
</dbReference>
<protein>
    <recommendedName>
        <fullName evidence="2">Anti-sigma factor antagonist</fullName>
    </recommendedName>
</protein>
<dbReference type="OrthoDB" id="9793697at2"/>
<dbReference type="AlphaFoldDB" id="A0A396S5P7"/>
<comment type="similarity">
    <text evidence="1 2">Belongs to the anti-sigma-factor antagonist family.</text>
</comment>
<evidence type="ECO:0000313" key="5">
    <source>
        <dbReference type="Proteomes" id="UP000265692"/>
    </source>
</evidence>
<sequence length="110" mass="12483">MRSSIQFHKNENILIGFIEGEIDIHTAPILKDELESIVLSDGMILELDLSKVIYMDSSGLGVIVALYKRVIKENVYLKLVNLSQRILRMFKITGLSELMDIEMQRATNAS</sequence>
<accession>A0A396S5P7</accession>
<proteinExistence type="inferred from homology"/>
<comment type="caution">
    <text evidence="4">The sequence shown here is derived from an EMBL/GenBank/DDBJ whole genome shotgun (WGS) entry which is preliminary data.</text>
</comment>
<evidence type="ECO:0000256" key="2">
    <source>
        <dbReference type="RuleBase" id="RU003749"/>
    </source>
</evidence>
<dbReference type="RefSeq" id="WP_118876649.1">
    <property type="nucleotide sequence ID" value="NZ_QWEI01000006.1"/>
</dbReference>
<dbReference type="Proteomes" id="UP000265692">
    <property type="component" value="Unassembled WGS sequence"/>
</dbReference>
<dbReference type="GO" id="GO:0043856">
    <property type="term" value="F:anti-sigma factor antagonist activity"/>
    <property type="evidence" value="ECO:0007669"/>
    <property type="project" value="InterPro"/>
</dbReference>